<evidence type="ECO:0000256" key="6">
    <source>
        <dbReference type="ARBA" id="ARBA00022630"/>
    </source>
</evidence>
<evidence type="ECO:0000256" key="8">
    <source>
        <dbReference type="ARBA" id="ARBA00022975"/>
    </source>
</evidence>
<keyword evidence="9" id="KW-0560">Oxidoreductase</keyword>
<keyword evidence="8" id="KW-0665">Pyrimidine biosynthesis</keyword>
<comment type="pathway">
    <text evidence="3">Pyrimidine metabolism; UMP biosynthesis via de novo pathway.</text>
</comment>
<comment type="similarity">
    <text evidence="4">Belongs to the dihydroorotate dehydrogenase family. Type 1 subfamily.</text>
</comment>
<dbReference type="AlphaFoldDB" id="A0A381UWY3"/>
<reference evidence="11" key="1">
    <citation type="submission" date="2018-05" db="EMBL/GenBank/DDBJ databases">
        <authorList>
            <person name="Lanie J.A."/>
            <person name="Ng W.-L."/>
            <person name="Kazmierczak K.M."/>
            <person name="Andrzejewski T.M."/>
            <person name="Davidsen T.M."/>
            <person name="Wayne K.J."/>
            <person name="Tettelin H."/>
            <person name="Glass J.I."/>
            <person name="Rusch D."/>
            <person name="Podicherti R."/>
            <person name="Tsui H.-C.T."/>
            <person name="Winkler M.E."/>
        </authorList>
    </citation>
    <scope>NUCLEOTIDE SEQUENCE</scope>
</reference>
<protein>
    <recommendedName>
        <fullName evidence="10">Dihydroorotate dehydrogenase catalytic domain-containing protein</fullName>
    </recommendedName>
</protein>
<dbReference type="InterPro" id="IPR033888">
    <property type="entry name" value="DHOD_1B"/>
</dbReference>
<dbReference type="GO" id="GO:0044205">
    <property type="term" value="P:'de novo' UMP biosynthetic process"/>
    <property type="evidence" value="ECO:0007669"/>
    <property type="project" value="UniProtKB-UniPathway"/>
</dbReference>
<dbReference type="Pfam" id="PF01180">
    <property type="entry name" value="DHO_dh"/>
    <property type="match status" value="1"/>
</dbReference>
<dbReference type="NCBIfam" id="TIGR01037">
    <property type="entry name" value="pyrD_sub1_fam"/>
    <property type="match status" value="1"/>
</dbReference>
<dbReference type="SUPFAM" id="SSF51395">
    <property type="entry name" value="FMN-linked oxidoreductases"/>
    <property type="match status" value="1"/>
</dbReference>
<dbReference type="InterPro" id="IPR049622">
    <property type="entry name" value="Dihydroorotate_DH_I"/>
</dbReference>
<dbReference type="InterPro" id="IPR050074">
    <property type="entry name" value="DHO_dehydrogenase"/>
</dbReference>
<dbReference type="InterPro" id="IPR024920">
    <property type="entry name" value="Dihydroorotate_DH_1"/>
</dbReference>
<feature type="domain" description="Dihydroorotate dehydrogenase catalytic" evidence="10">
    <location>
        <begin position="2"/>
        <end position="273"/>
    </location>
</feature>
<evidence type="ECO:0000256" key="3">
    <source>
        <dbReference type="ARBA" id="ARBA00004725"/>
    </source>
</evidence>
<dbReference type="Gene3D" id="3.20.20.70">
    <property type="entry name" value="Aldolase class I"/>
    <property type="match status" value="1"/>
</dbReference>
<sequence>VLPNPVLTASGTAGYGHELADHLDLASLGAVIVKSLHAEPWEGNPAPRVHATPAGMLNSVGLQGPGVEAWLTHDLPALAATGARVVASIWGRTVDEFARAAELLADAPPEVVAVEVNASCPNLEDRRALFAHSAVATAAVVDAAAAAGRPRWAKLSPNTPELPEMAAAAVSAGAEAVTVANTVLGMVIDTESRRPLLGAGRGGLSGPAIRPVAVRAVFDTREALPEVPIIGVGGVASAEDAVEFLLAGASAVQVGTATFADPRAPARILRDLGRWCDRRGVVALDELIGVAHG</sequence>
<dbReference type="NCBIfam" id="NF005574">
    <property type="entry name" value="PRK07259.1"/>
    <property type="match status" value="1"/>
</dbReference>
<dbReference type="CDD" id="cd04740">
    <property type="entry name" value="DHOD_1B_like"/>
    <property type="match status" value="1"/>
</dbReference>
<gene>
    <name evidence="11" type="ORF">METZ01_LOCUS85496</name>
</gene>
<evidence type="ECO:0000256" key="9">
    <source>
        <dbReference type="ARBA" id="ARBA00023002"/>
    </source>
</evidence>
<dbReference type="UniPathway" id="UPA00070"/>
<dbReference type="PIRSF" id="PIRSF000164">
    <property type="entry name" value="DHO_oxidase"/>
    <property type="match status" value="1"/>
</dbReference>
<dbReference type="EMBL" id="UINC01007315">
    <property type="protein sequence ID" value="SVA32642.1"/>
    <property type="molecule type" value="Genomic_DNA"/>
</dbReference>
<evidence type="ECO:0000256" key="5">
    <source>
        <dbReference type="ARBA" id="ARBA00022490"/>
    </source>
</evidence>
<dbReference type="GO" id="GO:0004152">
    <property type="term" value="F:dihydroorotate dehydrogenase activity"/>
    <property type="evidence" value="ECO:0007669"/>
    <property type="project" value="InterPro"/>
</dbReference>
<dbReference type="GO" id="GO:0006207">
    <property type="term" value="P:'de novo' pyrimidine nucleobase biosynthetic process"/>
    <property type="evidence" value="ECO:0007669"/>
    <property type="project" value="InterPro"/>
</dbReference>
<comment type="cofactor">
    <cofactor evidence="1">
        <name>FMN</name>
        <dbReference type="ChEBI" id="CHEBI:58210"/>
    </cofactor>
</comment>
<dbReference type="HAMAP" id="MF_00224">
    <property type="entry name" value="DHO_dh_type1"/>
    <property type="match status" value="1"/>
</dbReference>
<keyword evidence="7" id="KW-0288">FMN</keyword>
<dbReference type="InterPro" id="IPR013785">
    <property type="entry name" value="Aldolase_TIM"/>
</dbReference>
<keyword evidence="6" id="KW-0285">Flavoprotein</keyword>
<evidence type="ECO:0000313" key="11">
    <source>
        <dbReference type="EMBL" id="SVA32642.1"/>
    </source>
</evidence>
<keyword evidence="5" id="KW-0963">Cytoplasm</keyword>
<evidence type="ECO:0000256" key="1">
    <source>
        <dbReference type="ARBA" id="ARBA00001917"/>
    </source>
</evidence>
<dbReference type="PANTHER" id="PTHR48109">
    <property type="entry name" value="DIHYDROOROTATE DEHYDROGENASE (QUINONE), MITOCHONDRIAL-RELATED"/>
    <property type="match status" value="1"/>
</dbReference>
<proteinExistence type="inferred from homology"/>
<evidence type="ECO:0000256" key="7">
    <source>
        <dbReference type="ARBA" id="ARBA00022643"/>
    </source>
</evidence>
<comment type="subcellular location">
    <subcellularLocation>
        <location evidence="2">Cytoplasm</location>
    </subcellularLocation>
</comment>
<dbReference type="InterPro" id="IPR012135">
    <property type="entry name" value="Dihydroorotate_DH_1_2"/>
</dbReference>
<evidence type="ECO:0000259" key="10">
    <source>
        <dbReference type="Pfam" id="PF01180"/>
    </source>
</evidence>
<dbReference type="InterPro" id="IPR005720">
    <property type="entry name" value="Dihydroorotate_DH_cat"/>
</dbReference>
<feature type="non-terminal residue" evidence="11">
    <location>
        <position position="1"/>
    </location>
</feature>
<dbReference type="GO" id="GO:0005737">
    <property type="term" value="C:cytoplasm"/>
    <property type="evidence" value="ECO:0007669"/>
    <property type="project" value="UniProtKB-SubCell"/>
</dbReference>
<dbReference type="PANTHER" id="PTHR48109:SF1">
    <property type="entry name" value="DIHYDROOROTATE DEHYDROGENASE (FUMARATE)"/>
    <property type="match status" value="1"/>
</dbReference>
<organism evidence="11">
    <name type="scientific">marine metagenome</name>
    <dbReference type="NCBI Taxonomy" id="408172"/>
    <lineage>
        <taxon>unclassified sequences</taxon>
        <taxon>metagenomes</taxon>
        <taxon>ecological metagenomes</taxon>
    </lineage>
</organism>
<evidence type="ECO:0000256" key="2">
    <source>
        <dbReference type="ARBA" id="ARBA00004496"/>
    </source>
</evidence>
<dbReference type="PROSITE" id="PS00912">
    <property type="entry name" value="DHODEHASE_2"/>
    <property type="match status" value="1"/>
</dbReference>
<dbReference type="InterPro" id="IPR001295">
    <property type="entry name" value="Dihydroorotate_DH_CS"/>
</dbReference>
<evidence type="ECO:0000256" key="4">
    <source>
        <dbReference type="ARBA" id="ARBA00008008"/>
    </source>
</evidence>
<accession>A0A381UWY3</accession>
<name>A0A381UWY3_9ZZZZ</name>